<dbReference type="Ensembl" id="ENSONIT00000047736.1">
    <property type="protein sequence ID" value="ENSONIP00000064566.1"/>
    <property type="gene ID" value="ENSONIG00000007248.2"/>
</dbReference>
<keyword evidence="2" id="KW-1133">Transmembrane helix</keyword>
<protein>
    <submittedName>
        <fullName evidence="7">Maestro heat-like repeat family member 1</fullName>
    </submittedName>
</protein>
<feature type="transmembrane region" description="Helical" evidence="2">
    <location>
        <begin position="1334"/>
        <end position="1353"/>
    </location>
</feature>
<dbReference type="GO" id="GO:0005737">
    <property type="term" value="C:cytoplasm"/>
    <property type="evidence" value="ECO:0007669"/>
    <property type="project" value="TreeGrafter"/>
</dbReference>
<dbReference type="Pfam" id="PF23210">
    <property type="entry name" value="HEAT_Maestro_2"/>
    <property type="match status" value="2"/>
</dbReference>
<dbReference type="Pfam" id="PF23227">
    <property type="entry name" value="HEAT_MROH2B_C"/>
    <property type="match status" value="1"/>
</dbReference>
<gene>
    <name evidence="7" type="primary">mroh1</name>
</gene>
<dbReference type="PANTHER" id="PTHR23120">
    <property type="entry name" value="MAESTRO-RELATED HEAT DOMAIN-CONTAINING"/>
    <property type="match status" value="1"/>
</dbReference>
<evidence type="ECO:0000259" key="3">
    <source>
        <dbReference type="Pfam" id="PF21047"/>
    </source>
</evidence>
<organism evidence="7 8">
    <name type="scientific">Oreochromis niloticus</name>
    <name type="common">Nile tilapia</name>
    <name type="synonym">Tilapia nilotica</name>
    <dbReference type="NCBI Taxonomy" id="8128"/>
    <lineage>
        <taxon>Eukaryota</taxon>
        <taxon>Metazoa</taxon>
        <taxon>Chordata</taxon>
        <taxon>Craniata</taxon>
        <taxon>Vertebrata</taxon>
        <taxon>Euteleostomi</taxon>
        <taxon>Actinopterygii</taxon>
        <taxon>Neopterygii</taxon>
        <taxon>Teleostei</taxon>
        <taxon>Neoteleostei</taxon>
        <taxon>Acanthomorphata</taxon>
        <taxon>Ovalentaria</taxon>
        <taxon>Cichlomorphae</taxon>
        <taxon>Cichliformes</taxon>
        <taxon>Cichlidae</taxon>
        <taxon>African cichlids</taxon>
        <taxon>Pseudocrenilabrinae</taxon>
        <taxon>Oreochromini</taxon>
        <taxon>Oreochromis</taxon>
    </lineage>
</organism>
<dbReference type="InterPro" id="IPR048465">
    <property type="entry name" value="Maestro-like_HEAT"/>
</dbReference>
<dbReference type="PANTHER" id="PTHR23120:SF0">
    <property type="entry name" value="MAESTRO HEAT-LIKE REPEAT FAMILY MEMBER 1"/>
    <property type="match status" value="1"/>
</dbReference>
<reference evidence="8" key="1">
    <citation type="submission" date="2012-01" db="EMBL/GenBank/DDBJ databases">
        <title>The Genome Sequence of Oreochromis niloticus (Nile Tilapia).</title>
        <authorList>
            <consortium name="Broad Institute Genome Assembly Team"/>
            <consortium name="Broad Institute Sequencing Platform"/>
            <person name="Di Palma F."/>
            <person name="Johnson J."/>
            <person name="Lander E.S."/>
            <person name="Lindblad-Toh K."/>
        </authorList>
    </citation>
    <scope>NUCLEOTIDE SEQUENCE [LARGE SCALE GENOMIC DNA]</scope>
</reference>
<evidence type="ECO:0000259" key="4">
    <source>
        <dbReference type="Pfam" id="PF23210"/>
    </source>
</evidence>
<keyword evidence="2" id="KW-0812">Transmembrane</keyword>
<accession>A0A669E0G4</accession>
<dbReference type="InterPro" id="IPR016024">
    <property type="entry name" value="ARM-type_fold"/>
</dbReference>
<dbReference type="SUPFAM" id="SSF48371">
    <property type="entry name" value="ARM repeat"/>
    <property type="match status" value="2"/>
</dbReference>
<keyword evidence="2" id="KW-0472">Membrane</keyword>
<evidence type="ECO:0000259" key="6">
    <source>
        <dbReference type="Pfam" id="PF23227"/>
    </source>
</evidence>
<dbReference type="Pfam" id="PF23221">
    <property type="entry name" value="HEAT_MROH2B_1st"/>
    <property type="match status" value="1"/>
</dbReference>
<evidence type="ECO:0000313" key="7">
    <source>
        <dbReference type="Ensembl" id="ENSONIP00000064566.1"/>
    </source>
</evidence>
<keyword evidence="8" id="KW-1185">Reference proteome</keyword>
<reference evidence="7" key="2">
    <citation type="submission" date="2025-08" db="UniProtKB">
        <authorList>
            <consortium name="Ensembl"/>
        </authorList>
    </citation>
    <scope>IDENTIFICATION</scope>
</reference>
<evidence type="ECO:0000256" key="2">
    <source>
        <dbReference type="SAM" id="Phobius"/>
    </source>
</evidence>
<dbReference type="InterPro" id="IPR011989">
    <property type="entry name" value="ARM-like"/>
</dbReference>
<feature type="domain" description="Maestro-like HEAT-repeats" evidence="3">
    <location>
        <begin position="825"/>
        <end position="1048"/>
    </location>
</feature>
<name>A0A669E0G4_ORENI</name>
<keyword evidence="1" id="KW-0677">Repeat</keyword>
<reference evidence="7" key="3">
    <citation type="submission" date="2025-09" db="UniProtKB">
        <authorList>
            <consortium name="Ensembl"/>
        </authorList>
    </citation>
    <scope>IDENTIFICATION</scope>
</reference>
<dbReference type="Pfam" id="PF21047">
    <property type="entry name" value="HEAT_Maestro"/>
    <property type="match status" value="1"/>
</dbReference>
<feature type="domain" description="MROH2B-like HEAT-repeats" evidence="4">
    <location>
        <begin position="256"/>
        <end position="522"/>
    </location>
</feature>
<sequence>LTEGGCVFLSEVTLALLDAATDKDSEVQEQVRKSILTLGKQQPDRVLAMCQDYLLKHPKLVVTHRVVILRTIELIVGCRIEEISPSRIKSIISLASDEMTRSKVIPDWQQAASNILVAVGNKHINDIMEEILSKFQPGVLPHFFVVQTLANLSDSNVYGMVPFLNAILGTMLPMLSMAKQDNMKWVFSSALSHFSDSILEYLANLDKAPDPSVRKDTFSSDIYAAFEILFNNWLQSREPKLRLTVAEAVGSMCHLMASDKLEEQIPRLVPAILSLYKKNNEHYIISKSLCQVLDASFNMGSRVLETQLEALLFALHQQVSAPVDYSNPPTVKNHNEVLRCFSLIANSFPDRLVMFVLQKLENSNERSRMGSLAVLRHLINSSTSTMESKKLLILASIRQPMADHSNKVKKRVVQVISAMAHHGYLELEGGELLVRFIVQHCALPDTYQEVTNESLRSMCDNTLHLLTTTVGRLADVLWPKLLYYLTPSQYSNATTPLCKSLIVLGNKKKNNQEPSFKIDFTQEALDDDKWVCQLAAESTRYLPTYNNALEEKSFLYRCIGVTLQHCFNKELVKKQLHELLLAARHNDAVEREGVAMGVGLCANSHLEGTLAKLDEFGKSDAFKKSPSIFNLLKERNDVEVEKVKSTLILCYGQVAVNAPPEKILNRIDQDILRCISKHFNTKVLGIKVETKDLTMKLSLIQSVGLIAKAISECVKKQGYIFSRKQELITVMLDFIKAEQADALRTPVRQLVMSTCQTLSVIVAKWHILNAVSPTYSGASLQALYKDTLAALQELLKSVLAKDPTPDGLQNVFKHIESWLSSGQDHERERAITATAHILAYYLDNLTVKNMVSFHNLGALLGRLSPRCSDPVPAVRAAAVDCIHTLLYIQLRYEGFSLDYKDESVDSLLSLKDRLENPDHSVLYKTCSDLTKRLPQQQLTTLVFMLFEGLVDSQTNCCRASTVILNTLLKNRGGGLQDMGFICTLLRITVLLYYVQVRVAVGQTVLILASQHLQTVINTLVNQPLPYDNWISEMWMALGADPIVANQIMEMVMEKLSIMAPYVDKKESFMRGGTTKVATNQPLAVTFVCLVLRAMAKHAGPRLPAIVECLCPLLNNIYECQRITVTAFFSELLNHHVVTELMLVDVLMNNMMERISDPCCTVRMLAVRGLGNIAVGSPEKVHTLTALTLTHPNCYDIHSFLLQLLTLNQENDDIRCASIHLMGNLSTFGSGEQVFKDQIHNVLVSLLLHLVDPNPEVVKACKYAMRVCAPVVGSEQITAMFQNHLHEDKSLHYGEFINDLTKYLEHHSHLNMGTITKGKVKKIPSFPSKIRSHSVRLLILIICVCSFTGLVMLLQDPDPVVRVKAAEAMGHFH</sequence>
<dbReference type="InterPro" id="IPR045206">
    <property type="entry name" value="Maestro_heat-like_prot"/>
</dbReference>
<dbReference type="Proteomes" id="UP000005207">
    <property type="component" value="Linkage group LG11"/>
</dbReference>
<evidence type="ECO:0000313" key="8">
    <source>
        <dbReference type="Proteomes" id="UP000005207"/>
    </source>
</evidence>
<feature type="domain" description="Maestro/Maestro-like HEAT-repeats" evidence="6">
    <location>
        <begin position="1205"/>
        <end position="1371"/>
    </location>
</feature>
<proteinExistence type="predicted"/>
<feature type="domain" description="MROH2B-like HEAT-repeats" evidence="4">
    <location>
        <begin position="524"/>
        <end position="800"/>
    </location>
</feature>
<feature type="domain" description="MROH2B-like N-terminal HEAT-repeats" evidence="5">
    <location>
        <begin position="36"/>
        <end position="253"/>
    </location>
</feature>
<dbReference type="InterPro" id="IPR056282">
    <property type="entry name" value="MROH2B-like_N_HEAT"/>
</dbReference>
<evidence type="ECO:0000259" key="5">
    <source>
        <dbReference type="Pfam" id="PF23221"/>
    </source>
</evidence>
<dbReference type="Gene3D" id="1.25.10.10">
    <property type="entry name" value="Leucine-rich Repeat Variant"/>
    <property type="match status" value="4"/>
</dbReference>
<dbReference type="GeneTree" id="ENSGT00940000156930"/>
<dbReference type="InterPro" id="IPR055408">
    <property type="entry name" value="HEAT_MROH2B-like"/>
</dbReference>
<dbReference type="InterPro" id="IPR055406">
    <property type="entry name" value="HEAT_Maestro"/>
</dbReference>
<evidence type="ECO:0000256" key="1">
    <source>
        <dbReference type="ARBA" id="ARBA00022737"/>
    </source>
</evidence>